<evidence type="ECO:0000256" key="4">
    <source>
        <dbReference type="PROSITE-ProRule" id="PRU00335"/>
    </source>
</evidence>
<dbReference type="InterPro" id="IPR039536">
    <property type="entry name" value="TetR_C_Proteobacteria"/>
</dbReference>
<gene>
    <name evidence="6" type="ORF">WP3W19E03_01670</name>
</gene>
<dbReference type="AlphaFoldDB" id="A0A6S5C139"/>
<dbReference type="PANTHER" id="PTHR30055">
    <property type="entry name" value="HTH-TYPE TRANSCRIPTIONAL REGULATOR RUTR"/>
    <property type="match status" value="1"/>
</dbReference>
<dbReference type="PROSITE" id="PS50977">
    <property type="entry name" value="HTH_TETR_2"/>
    <property type="match status" value="1"/>
</dbReference>
<dbReference type="GO" id="GO:0003700">
    <property type="term" value="F:DNA-binding transcription factor activity"/>
    <property type="evidence" value="ECO:0007669"/>
    <property type="project" value="TreeGrafter"/>
</dbReference>
<dbReference type="Proteomes" id="UP000515442">
    <property type="component" value="Chromosome"/>
</dbReference>
<sequence length="201" mass="22921">MRVKSEERRQAILDVAREAFTQLGFENTTMSEIANRTGGSKATLYNYFSSKEELFAAVIDEFGRQRIAEAFMSMNPAKPVREEITRLGLHYLRFILNPDVIGLRAVIVHESARTNIGREYYRLGPQRGWQYISQYIEQQSRSGQLCAIENSWAAAMHLKGLLEVEMLEPLLLGARACPDDKEMAEVVERAINVFMLAYGPR</sequence>
<dbReference type="PANTHER" id="PTHR30055:SF119">
    <property type="entry name" value="NALC"/>
    <property type="match status" value="1"/>
</dbReference>
<dbReference type="GO" id="GO:0000976">
    <property type="term" value="F:transcription cis-regulatory region binding"/>
    <property type="evidence" value="ECO:0007669"/>
    <property type="project" value="TreeGrafter"/>
</dbReference>
<dbReference type="Gene3D" id="1.10.357.10">
    <property type="entry name" value="Tetracycline Repressor, domain 2"/>
    <property type="match status" value="1"/>
</dbReference>
<proteinExistence type="predicted"/>
<name>A0A6S5C139_AERVE</name>
<dbReference type="EMBL" id="AP022038">
    <property type="protein sequence ID" value="BBR37642.1"/>
    <property type="molecule type" value="Genomic_DNA"/>
</dbReference>
<feature type="DNA-binding region" description="H-T-H motif" evidence="4">
    <location>
        <begin position="29"/>
        <end position="48"/>
    </location>
</feature>
<feature type="domain" description="HTH tetR-type" evidence="5">
    <location>
        <begin position="6"/>
        <end position="66"/>
    </location>
</feature>
<dbReference type="InterPro" id="IPR001647">
    <property type="entry name" value="HTH_TetR"/>
</dbReference>
<dbReference type="Gene3D" id="1.10.10.60">
    <property type="entry name" value="Homeodomain-like"/>
    <property type="match status" value="1"/>
</dbReference>
<accession>A0A6S5C139</accession>
<dbReference type="InterPro" id="IPR009057">
    <property type="entry name" value="Homeodomain-like_sf"/>
</dbReference>
<evidence type="ECO:0000256" key="1">
    <source>
        <dbReference type="ARBA" id="ARBA00023015"/>
    </source>
</evidence>
<evidence type="ECO:0000259" key="5">
    <source>
        <dbReference type="PROSITE" id="PS50977"/>
    </source>
</evidence>
<protein>
    <submittedName>
        <fullName evidence="6">TetR family transcriptional regulator</fullName>
    </submittedName>
</protein>
<evidence type="ECO:0000256" key="3">
    <source>
        <dbReference type="ARBA" id="ARBA00023163"/>
    </source>
</evidence>
<dbReference type="PRINTS" id="PR00455">
    <property type="entry name" value="HTHTETR"/>
</dbReference>
<dbReference type="Pfam" id="PF00440">
    <property type="entry name" value="TetR_N"/>
    <property type="match status" value="1"/>
</dbReference>
<keyword evidence="2 4" id="KW-0238">DNA-binding</keyword>
<dbReference type="InterPro" id="IPR050109">
    <property type="entry name" value="HTH-type_TetR-like_transc_reg"/>
</dbReference>
<keyword evidence="1" id="KW-0805">Transcription regulation</keyword>
<keyword evidence="3" id="KW-0804">Transcription</keyword>
<dbReference type="Pfam" id="PF14246">
    <property type="entry name" value="TetR_C_7"/>
    <property type="match status" value="1"/>
</dbReference>
<dbReference type="SUPFAM" id="SSF46689">
    <property type="entry name" value="Homeodomain-like"/>
    <property type="match status" value="1"/>
</dbReference>
<organism evidence="6 7">
    <name type="scientific">Aeromonas veronii</name>
    <dbReference type="NCBI Taxonomy" id="654"/>
    <lineage>
        <taxon>Bacteria</taxon>
        <taxon>Pseudomonadati</taxon>
        <taxon>Pseudomonadota</taxon>
        <taxon>Gammaproteobacteria</taxon>
        <taxon>Aeromonadales</taxon>
        <taxon>Aeromonadaceae</taxon>
        <taxon>Aeromonas</taxon>
    </lineage>
</organism>
<evidence type="ECO:0000256" key="2">
    <source>
        <dbReference type="ARBA" id="ARBA00023125"/>
    </source>
</evidence>
<dbReference type="FunFam" id="1.10.10.60:FF:000141">
    <property type="entry name" value="TetR family transcriptional regulator"/>
    <property type="match status" value="1"/>
</dbReference>
<dbReference type="RefSeq" id="WP_042656121.1">
    <property type="nucleotide sequence ID" value="NZ_AP022038.1"/>
</dbReference>
<reference evidence="6 7" key="1">
    <citation type="submission" date="2019-12" db="EMBL/GenBank/DDBJ databases">
        <title>complete genome sequences of Aeromonas veronii str. WP3-W19-ESBL-03 isolated from wastewater treatment plant effluent.</title>
        <authorList>
            <person name="Sekizuka T."/>
            <person name="Itokawa K."/>
            <person name="Yatsu K."/>
            <person name="Inamine Y."/>
            <person name="Kuroda M."/>
        </authorList>
    </citation>
    <scope>NUCLEOTIDE SEQUENCE [LARGE SCALE GENOMIC DNA]</scope>
    <source>
        <strain evidence="6 7">WP3-W19-ESBL-03</strain>
    </source>
</reference>
<evidence type="ECO:0000313" key="7">
    <source>
        <dbReference type="Proteomes" id="UP000515442"/>
    </source>
</evidence>
<evidence type="ECO:0000313" key="6">
    <source>
        <dbReference type="EMBL" id="BBR37642.1"/>
    </source>
</evidence>